<dbReference type="GO" id="GO:0005829">
    <property type="term" value="C:cytosol"/>
    <property type="evidence" value="ECO:0007669"/>
    <property type="project" value="TreeGrafter"/>
</dbReference>
<dbReference type="HAMAP" id="MF_01077">
    <property type="entry name" value="RimP"/>
    <property type="match status" value="1"/>
</dbReference>
<reference evidence="5" key="1">
    <citation type="submission" date="2017-12" db="EMBL/GenBank/DDBJ databases">
        <authorList>
            <person name="Thomas-White K."/>
            <person name="Wolfe A.J."/>
        </authorList>
    </citation>
    <scope>NUCLEOTIDE SEQUENCE</scope>
    <source>
        <strain evidence="5">UMB0763</strain>
    </source>
</reference>
<evidence type="ECO:0000256" key="3">
    <source>
        <dbReference type="HAMAP-Rule" id="MF_01077"/>
    </source>
</evidence>
<dbReference type="Pfam" id="PF02576">
    <property type="entry name" value="RimP_N"/>
    <property type="match status" value="1"/>
</dbReference>
<keyword evidence="1 3" id="KW-0963">Cytoplasm</keyword>
<evidence type="ECO:0000259" key="4">
    <source>
        <dbReference type="Pfam" id="PF02576"/>
    </source>
</evidence>
<dbReference type="AlphaFoldDB" id="A0AAF0YTD8"/>
<evidence type="ECO:0000313" key="5">
    <source>
        <dbReference type="EMBL" id="WOT03085.1"/>
    </source>
</evidence>
<comment type="similarity">
    <text evidence="3">Belongs to the RimP family.</text>
</comment>
<evidence type="ECO:0000256" key="1">
    <source>
        <dbReference type="ARBA" id="ARBA00022490"/>
    </source>
</evidence>
<evidence type="ECO:0000256" key="2">
    <source>
        <dbReference type="ARBA" id="ARBA00022517"/>
    </source>
</evidence>
<protein>
    <recommendedName>
        <fullName evidence="3">Ribosome maturation factor RimP</fullName>
    </recommendedName>
</protein>
<sequence length="180" mass="19386">MALPSEQTLHDIAAEIGTPWGIFPLRVKTTLAGAKSTVTVVVDSEKEPDIDAVGEFSTALSQEFDAREERGELDFGAGYNLEVTTPGIDEPLVKPYQWARNQGRLAAITLTDGTTETVRIGSMSPDGERLAVVYSQGPKGNKKAAKKIVNLRDIARAVVEIEFNGAPKNEAALSAEPFEE</sequence>
<comment type="subcellular location">
    <subcellularLocation>
        <location evidence="3">Cytoplasm</location>
    </subcellularLocation>
</comment>
<dbReference type="RefSeq" id="WP_016459227.1">
    <property type="nucleotide sequence ID" value="NZ_CAMIHY010000032.1"/>
</dbReference>
<name>A0AAF0YTD8_9CORY</name>
<proteinExistence type="inferred from homology"/>
<dbReference type="PANTHER" id="PTHR33867">
    <property type="entry name" value="RIBOSOME MATURATION FACTOR RIMP"/>
    <property type="match status" value="1"/>
</dbReference>
<feature type="domain" description="Ribosome maturation factor RimP N-terminal" evidence="4">
    <location>
        <begin position="26"/>
        <end position="89"/>
    </location>
</feature>
<dbReference type="KEGG" id="cpyr:CYJ47_04780"/>
<organism evidence="5 6">
    <name type="scientific">Corynebacterium pyruviciproducens</name>
    <dbReference type="NCBI Taxonomy" id="598660"/>
    <lineage>
        <taxon>Bacteria</taxon>
        <taxon>Bacillati</taxon>
        <taxon>Actinomycetota</taxon>
        <taxon>Actinomycetes</taxon>
        <taxon>Mycobacteriales</taxon>
        <taxon>Corynebacteriaceae</taxon>
        <taxon>Corynebacterium</taxon>
    </lineage>
</organism>
<dbReference type="Gene3D" id="3.30.300.70">
    <property type="entry name" value="RimP-like superfamily, N-terminal"/>
    <property type="match status" value="1"/>
</dbReference>
<comment type="function">
    <text evidence="3">Required for maturation of 30S ribosomal subunits.</text>
</comment>
<dbReference type="InterPro" id="IPR035956">
    <property type="entry name" value="RimP_N_sf"/>
</dbReference>
<accession>A0AAF0YTD8</accession>
<reference evidence="5" key="2">
    <citation type="submission" date="2023-10" db="EMBL/GenBank/DDBJ databases">
        <authorList>
            <person name="Choi B."/>
        </authorList>
    </citation>
    <scope>NUCLEOTIDE SEQUENCE</scope>
    <source>
        <strain evidence="5">UMB0763</strain>
    </source>
</reference>
<dbReference type="GO" id="GO:0000028">
    <property type="term" value="P:ribosomal small subunit assembly"/>
    <property type="evidence" value="ECO:0007669"/>
    <property type="project" value="TreeGrafter"/>
</dbReference>
<dbReference type="PANTHER" id="PTHR33867:SF1">
    <property type="entry name" value="RIBOSOME MATURATION FACTOR RIMP"/>
    <property type="match status" value="1"/>
</dbReference>
<dbReference type="Proteomes" id="UP000234560">
    <property type="component" value="Chromosome"/>
</dbReference>
<evidence type="ECO:0000313" key="6">
    <source>
        <dbReference type="Proteomes" id="UP000234560"/>
    </source>
</evidence>
<dbReference type="EMBL" id="CP136958">
    <property type="protein sequence ID" value="WOT03085.1"/>
    <property type="molecule type" value="Genomic_DNA"/>
</dbReference>
<keyword evidence="2 3" id="KW-0690">Ribosome biogenesis</keyword>
<dbReference type="GO" id="GO:0006412">
    <property type="term" value="P:translation"/>
    <property type="evidence" value="ECO:0007669"/>
    <property type="project" value="TreeGrafter"/>
</dbReference>
<dbReference type="InterPro" id="IPR003728">
    <property type="entry name" value="Ribosome_maturation_RimP"/>
</dbReference>
<gene>
    <name evidence="3" type="primary">rimP</name>
    <name evidence="5" type="ORF">CYJ47_04780</name>
</gene>
<dbReference type="InterPro" id="IPR028989">
    <property type="entry name" value="RimP_N"/>
</dbReference>
<dbReference type="SUPFAM" id="SSF75420">
    <property type="entry name" value="YhbC-like, N-terminal domain"/>
    <property type="match status" value="1"/>
</dbReference>